<sequence length="342" mass="38034">MSEKTSEKKPDAKPQQKDLIRPLSALGGQKPPAPDWFEKALAAPSEEGAVEVAGARIRYSVWGEDDGEKAGRGLLFVHGGRAHRNWWRPFAPFFSENRRVAALDLSGMGDSDWREDYSLDLYVDEVFAVIDKAGLAARGRPVVVGHSFGGWVTLAAVEREGEKLGGAVVVDSPLGVPDPHEGYTVIKPKPDEAGEKRSAHIYPSKEEMIERFRLLPNQPAEHLYLIDYIAREGLRPAQPSECGAQKGEGWTWKFDPGDRRGFEIHFERDLLRAARCPLAFIYGEKSMFAGGDGISHLREQARGRSPFVMMPEAHHHLMMDQPLAFVSALRTLLSAWPVRFGV</sequence>
<evidence type="ECO:0000313" key="4">
    <source>
        <dbReference type="Proteomes" id="UP001596116"/>
    </source>
</evidence>
<gene>
    <name evidence="3" type="ORF">ACFMB1_12950</name>
</gene>
<accession>A0ABW1L282</accession>
<dbReference type="Proteomes" id="UP001596116">
    <property type="component" value="Unassembled WGS sequence"/>
</dbReference>
<dbReference type="InterPro" id="IPR029058">
    <property type="entry name" value="AB_hydrolase_fold"/>
</dbReference>
<dbReference type="SUPFAM" id="SSF53474">
    <property type="entry name" value="alpha/beta-Hydrolases"/>
    <property type="match status" value="1"/>
</dbReference>
<dbReference type="Pfam" id="PF12697">
    <property type="entry name" value="Abhydrolase_6"/>
    <property type="match status" value="1"/>
</dbReference>
<reference evidence="3 4" key="1">
    <citation type="submission" date="2024-09" db="EMBL/GenBank/DDBJ databases">
        <authorList>
            <person name="Zhang Z.-H."/>
        </authorList>
    </citation>
    <scope>NUCLEOTIDE SEQUENCE [LARGE SCALE GENOMIC DNA]</scope>
    <source>
        <strain evidence="3 4">HHTR114</strain>
    </source>
</reference>
<feature type="compositionally biased region" description="Basic and acidic residues" evidence="1">
    <location>
        <begin position="1"/>
        <end position="20"/>
    </location>
</feature>
<dbReference type="PANTHER" id="PTHR43798">
    <property type="entry name" value="MONOACYLGLYCEROL LIPASE"/>
    <property type="match status" value="1"/>
</dbReference>
<dbReference type="PANTHER" id="PTHR43798:SF33">
    <property type="entry name" value="HYDROLASE, PUTATIVE (AFU_ORTHOLOGUE AFUA_2G14860)-RELATED"/>
    <property type="match status" value="1"/>
</dbReference>
<dbReference type="InterPro" id="IPR050266">
    <property type="entry name" value="AB_hydrolase_sf"/>
</dbReference>
<organism evidence="3 4">
    <name type="scientific">Hyphococcus aureus</name>
    <dbReference type="NCBI Taxonomy" id="2666033"/>
    <lineage>
        <taxon>Bacteria</taxon>
        <taxon>Pseudomonadati</taxon>
        <taxon>Pseudomonadota</taxon>
        <taxon>Alphaproteobacteria</taxon>
        <taxon>Parvularculales</taxon>
        <taxon>Parvularculaceae</taxon>
        <taxon>Hyphococcus</taxon>
    </lineage>
</organism>
<proteinExistence type="predicted"/>
<dbReference type="PRINTS" id="PR00111">
    <property type="entry name" value="ABHYDROLASE"/>
</dbReference>
<dbReference type="EMBL" id="JBHPON010000002">
    <property type="protein sequence ID" value="MFC6036457.1"/>
    <property type="molecule type" value="Genomic_DNA"/>
</dbReference>
<feature type="domain" description="AB hydrolase-1" evidence="2">
    <location>
        <begin position="74"/>
        <end position="327"/>
    </location>
</feature>
<feature type="region of interest" description="Disordered" evidence="1">
    <location>
        <begin position="1"/>
        <end position="34"/>
    </location>
</feature>
<keyword evidence="4" id="KW-1185">Reference proteome</keyword>
<dbReference type="InterPro" id="IPR000073">
    <property type="entry name" value="AB_hydrolase_1"/>
</dbReference>
<dbReference type="Gene3D" id="3.40.50.1820">
    <property type="entry name" value="alpha/beta hydrolase"/>
    <property type="match status" value="1"/>
</dbReference>
<evidence type="ECO:0000259" key="2">
    <source>
        <dbReference type="Pfam" id="PF12697"/>
    </source>
</evidence>
<protein>
    <submittedName>
        <fullName evidence="3">Alpha/beta fold hydrolase</fullName>
    </submittedName>
</protein>
<dbReference type="RefSeq" id="WP_379882308.1">
    <property type="nucleotide sequence ID" value="NZ_JBHPON010000002.1"/>
</dbReference>
<name>A0ABW1L282_9PROT</name>
<evidence type="ECO:0000313" key="3">
    <source>
        <dbReference type="EMBL" id="MFC6036457.1"/>
    </source>
</evidence>
<keyword evidence="3" id="KW-0378">Hydrolase</keyword>
<dbReference type="GO" id="GO:0016787">
    <property type="term" value="F:hydrolase activity"/>
    <property type="evidence" value="ECO:0007669"/>
    <property type="project" value="UniProtKB-KW"/>
</dbReference>
<comment type="caution">
    <text evidence="3">The sequence shown here is derived from an EMBL/GenBank/DDBJ whole genome shotgun (WGS) entry which is preliminary data.</text>
</comment>
<evidence type="ECO:0000256" key="1">
    <source>
        <dbReference type="SAM" id="MobiDB-lite"/>
    </source>
</evidence>